<evidence type="ECO:0000313" key="1">
    <source>
        <dbReference type="EMBL" id="ETL40869.1"/>
    </source>
</evidence>
<accession>W2J356</accession>
<evidence type="ECO:0000313" key="2">
    <source>
        <dbReference type="Proteomes" id="UP000053864"/>
    </source>
</evidence>
<organism evidence="1 2">
    <name type="scientific">Phytophthora nicotianae</name>
    <name type="common">Potato buckeye rot agent</name>
    <name type="synonym">Phytophthora parasitica</name>
    <dbReference type="NCBI Taxonomy" id="4792"/>
    <lineage>
        <taxon>Eukaryota</taxon>
        <taxon>Sar</taxon>
        <taxon>Stramenopiles</taxon>
        <taxon>Oomycota</taxon>
        <taxon>Peronosporomycetes</taxon>
        <taxon>Peronosporales</taxon>
        <taxon>Peronosporaceae</taxon>
        <taxon>Phytophthora</taxon>
    </lineage>
</organism>
<reference evidence="1 2" key="1">
    <citation type="submission" date="2013-11" db="EMBL/GenBank/DDBJ databases">
        <title>The Genome Sequence of Phytophthora parasitica CJ05E6.</title>
        <authorList>
            <consortium name="The Broad Institute Genomics Platform"/>
            <person name="Russ C."/>
            <person name="Tyler B."/>
            <person name="Panabieres F."/>
            <person name="Shan W."/>
            <person name="Tripathy S."/>
            <person name="Grunwald N."/>
            <person name="Machado M."/>
            <person name="Johnson C.S."/>
            <person name="Arredondo F."/>
            <person name="Hong C."/>
            <person name="Coffey M."/>
            <person name="Young S.K."/>
            <person name="Zeng Q."/>
            <person name="Gargeya S."/>
            <person name="Fitzgerald M."/>
            <person name="Abouelleil A."/>
            <person name="Alvarado L."/>
            <person name="Chapman S.B."/>
            <person name="Gainer-Dewar J."/>
            <person name="Goldberg J."/>
            <person name="Griggs A."/>
            <person name="Gujja S."/>
            <person name="Hansen M."/>
            <person name="Howarth C."/>
            <person name="Imamovic A."/>
            <person name="Ireland A."/>
            <person name="Larimer J."/>
            <person name="McCowan C."/>
            <person name="Murphy C."/>
            <person name="Pearson M."/>
            <person name="Poon T.W."/>
            <person name="Priest M."/>
            <person name="Roberts A."/>
            <person name="Saif S."/>
            <person name="Shea T."/>
            <person name="Sykes S."/>
            <person name="Wortman J."/>
            <person name="Nusbaum C."/>
            <person name="Birren B."/>
        </authorList>
    </citation>
    <scope>NUCLEOTIDE SEQUENCE [LARGE SCALE GENOMIC DNA]</scope>
    <source>
        <strain evidence="1 2">CJ05E6</strain>
    </source>
</reference>
<dbReference type="Gene3D" id="3.10.20.90">
    <property type="entry name" value="Phosphatidylinositol 3-kinase Catalytic Subunit, Chain A, domain 1"/>
    <property type="match status" value="1"/>
</dbReference>
<feature type="non-terminal residue" evidence="1">
    <location>
        <position position="50"/>
    </location>
</feature>
<dbReference type="PANTHER" id="PTHR47725">
    <property type="entry name" value="OS03G0364000 PROTEIN"/>
    <property type="match status" value="1"/>
</dbReference>
<dbReference type="Proteomes" id="UP000053864">
    <property type="component" value="Unassembled WGS sequence"/>
</dbReference>
<gene>
    <name evidence="1" type="ORF">L916_08040</name>
</gene>
<name>W2J356_PHYNI</name>
<dbReference type="SUPFAM" id="SSF54236">
    <property type="entry name" value="Ubiquitin-like"/>
    <property type="match status" value="1"/>
</dbReference>
<evidence type="ECO:0008006" key="3">
    <source>
        <dbReference type="Google" id="ProtNLM"/>
    </source>
</evidence>
<dbReference type="InterPro" id="IPR029071">
    <property type="entry name" value="Ubiquitin-like_domsf"/>
</dbReference>
<dbReference type="PANTHER" id="PTHR47725:SF2">
    <property type="entry name" value="UBIQUITIN-LIKE DOMAIN-CONTAINING PROTEIN"/>
    <property type="match status" value="1"/>
</dbReference>
<sequence length="50" mass="5801">MGPYIRVKRRNQTVFLDVQLTDSFLSVKEKLGSIFHLPPTSIQLWQGLNQ</sequence>
<dbReference type="VEuPathDB" id="FungiDB:PPTG_11481"/>
<protein>
    <recommendedName>
        <fullName evidence="3">Ubiquitin-like domain-containing protein</fullName>
    </recommendedName>
</protein>
<dbReference type="EMBL" id="KI672755">
    <property type="protein sequence ID" value="ETL40869.1"/>
    <property type="molecule type" value="Genomic_DNA"/>
</dbReference>
<proteinExistence type="predicted"/>
<dbReference type="AlphaFoldDB" id="W2J356"/>